<dbReference type="InterPro" id="IPR006614">
    <property type="entry name" value="Peroxin/Ferlin"/>
</dbReference>
<dbReference type="InterPro" id="IPR037723">
    <property type="entry name" value="C2D_Ferlin"/>
</dbReference>
<keyword evidence="4" id="KW-1133">Transmembrane helix</keyword>
<sequence length="381" mass="44609">LMHDKDSGRKTFVEELYEQGARNFPGGEWGGAKIQWTDVGGDQTTSPQEKATPPGWVWASPQWVVDKNRAVDGEGWEYTVDLSYGVYSPVQKAYHLSRRRRWVRRRDLKHPESTKKQFHAKERKMDFVRRRRMMRKLIPEGGGKIDPKKSKLPPILRVQLKSKDAESALLINPRIFVAFQKPHKFQMWAYVYQARDLLAKDESGMNDPYVRVAFANQSQMTEVKQKTLCPTWDQTLIFHVDLFDSLENIQRNPPTVVMELFDKDQVYCRNYCCYRINCCFPPPYRPCYELITTPYNVFMGQHQLNKINIPVLCWGVRNMKKYQLASIKSPSVQFEIGGEIIQSDILTDAKKFPNFGRPILPRKIIILFVVEYCLYWKVVNK</sequence>
<keyword evidence="8" id="KW-1185">Reference proteome</keyword>
<evidence type="ECO:0000256" key="1">
    <source>
        <dbReference type="ARBA" id="ARBA00004167"/>
    </source>
</evidence>
<dbReference type="PROSITE" id="PS50004">
    <property type="entry name" value="C2"/>
    <property type="match status" value="1"/>
</dbReference>
<dbReference type="eggNOG" id="KOG1326">
    <property type="taxonomic scope" value="Eukaryota"/>
</dbReference>
<proteinExistence type="predicted"/>
<dbReference type="AlphaFoldDB" id="A7T7Y4"/>
<gene>
    <name evidence="7" type="ORF">NEMVEDRAFT_v1g223574</name>
</gene>
<keyword evidence="2" id="KW-0812">Transmembrane</keyword>
<dbReference type="Proteomes" id="UP000001593">
    <property type="component" value="Unassembled WGS sequence"/>
</dbReference>
<dbReference type="CDD" id="cd04017">
    <property type="entry name" value="C2D_Ferlin"/>
    <property type="match status" value="1"/>
</dbReference>
<dbReference type="InterPro" id="IPR037721">
    <property type="entry name" value="Ferlin"/>
</dbReference>
<dbReference type="PANTHER" id="PTHR12546">
    <property type="entry name" value="FER-1-LIKE"/>
    <property type="match status" value="1"/>
</dbReference>
<comment type="subcellular location">
    <subcellularLocation>
        <location evidence="1">Membrane</location>
        <topology evidence="1">Single-pass membrane protein</topology>
    </subcellularLocation>
</comment>
<dbReference type="InParanoid" id="A7T7Y4"/>
<accession>A7T7Y4</accession>
<dbReference type="GO" id="GO:0016020">
    <property type="term" value="C:membrane"/>
    <property type="evidence" value="ECO:0007669"/>
    <property type="project" value="UniProtKB-SubCell"/>
</dbReference>
<name>A7T7Y4_NEMVE</name>
<dbReference type="EMBL" id="DS472393">
    <property type="protein sequence ID" value="EDO27912.1"/>
    <property type="molecule type" value="Genomic_DNA"/>
</dbReference>
<evidence type="ECO:0000313" key="7">
    <source>
        <dbReference type="EMBL" id="EDO27912.1"/>
    </source>
</evidence>
<evidence type="ECO:0000313" key="8">
    <source>
        <dbReference type="Proteomes" id="UP000001593"/>
    </source>
</evidence>
<evidence type="ECO:0000256" key="4">
    <source>
        <dbReference type="ARBA" id="ARBA00022989"/>
    </source>
</evidence>
<evidence type="ECO:0000256" key="3">
    <source>
        <dbReference type="ARBA" id="ARBA00022737"/>
    </source>
</evidence>
<dbReference type="SMART" id="SM00239">
    <property type="entry name" value="C2"/>
    <property type="match status" value="1"/>
</dbReference>
<dbReference type="PANTHER" id="PTHR12546:SF33">
    <property type="entry name" value="SPERM VESICLE FUSION PROTEIN FER-1"/>
    <property type="match status" value="1"/>
</dbReference>
<dbReference type="InterPro" id="IPR035892">
    <property type="entry name" value="C2_domain_sf"/>
</dbReference>
<protein>
    <recommendedName>
        <fullName evidence="6">C2 domain-containing protein</fullName>
    </recommendedName>
</protein>
<dbReference type="InterPro" id="IPR000008">
    <property type="entry name" value="C2_dom"/>
</dbReference>
<evidence type="ECO:0000256" key="5">
    <source>
        <dbReference type="ARBA" id="ARBA00023136"/>
    </source>
</evidence>
<reference evidence="7 8" key="1">
    <citation type="journal article" date="2007" name="Science">
        <title>Sea anemone genome reveals ancestral eumetazoan gene repertoire and genomic organization.</title>
        <authorList>
            <person name="Putnam N.H."/>
            <person name="Srivastava M."/>
            <person name="Hellsten U."/>
            <person name="Dirks B."/>
            <person name="Chapman J."/>
            <person name="Salamov A."/>
            <person name="Terry A."/>
            <person name="Shapiro H."/>
            <person name="Lindquist E."/>
            <person name="Kapitonov V.V."/>
            <person name="Jurka J."/>
            <person name="Genikhovich G."/>
            <person name="Grigoriev I.V."/>
            <person name="Lucas S.M."/>
            <person name="Steele R.E."/>
            <person name="Finnerty J.R."/>
            <person name="Technau U."/>
            <person name="Martindale M.Q."/>
            <person name="Rokhsar D.S."/>
        </authorList>
    </citation>
    <scope>NUCLEOTIDE SEQUENCE [LARGE SCALE GENOMIC DNA]</scope>
    <source>
        <strain evidence="8">CH2 X CH6</strain>
    </source>
</reference>
<keyword evidence="5" id="KW-0472">Membrane</keyword>
<organism evidence="7 8">
    <name type="scientific">Nematostella vectensis</name>
    <name type="common">Starlet sea anemone</name>
    <dbReference type="NCBI Taxonomy" id="45351"/>
    <lineage>
        <taxon>Eukaryota</taxon>
        <taxon>Metazoa</taxon>
        <taxon>Cnidaria</taxon>
        <taxon>Anthozoa</taxon>
        <taxon>Hexacorallia</taxon>
        <taxon>Actiniaria</taxon>
        <taxon>Edwardsiidae</taxon>
        <taxon>Nematostella</taxon>
    </lineage>
</organism>
<dbReference type="PhylomeDB" id="A7T7Y4"/>
<dbReference type="STRING" id="45351.A7T7Y4"/>
<dbReference type="Pfam" id="PF00168">
    <property type="entry name" value="C2"/>
    <property type="match status" value="1"/>
</dbReference>
<dbReference type="HOGENOM" id="CLU_726282_0_0_1"/>
<feature type="non-terminal residue" evidence="7">
    <location>
        <position position="381"/>
    </location>
</feature>
<dbReference type="SUPFAM" id="SSF49562">
    <property type="entry name" value="C2 domain (Calcium/lipid-binding domain, CaLB)"/>
    <property type="match status" value="1"/>
</dbReference>
<evidence type="ECO:0000259" key="6">
    <source>
        <dbReference type="PROSITE" id="PS50004"/>
    </source>
</evidence>
<dbReference type="SMART" id="SM00693">
    <property type="entry name" value="DysFN"/>
    <property type="match status" value="1"/>
</dbReference>
<dbReference type="Gene3D" id="2.60.40.150">
    <property type="entry name" value="C2 domain"/>
    <property type="match status" value="1"/>
</dbReference>
<evidence type="ECO:0000256" key="2">
    <source>
        <dbReference type="ARBA" id="ARBA00022692"/>
    </source>
</evidence>
<feature type="domain" description="C2" evidence="6">
    <location>
        <begin position="161"/>
        <end position="295"/>
    </location>
</feature>
<keyword evidence="3" id="KW-0677">Repeat</keyword>
<dbReference type="SMART" id="SM00694">
    <property type="entry name" value="DysFC"/>
    <property type="match status" value="2"/>
</dbReference>